<gene>
    <name evidence="1" type="ORF">RRG08_014369</name>
</gene>
<evidence type="ECO:0000313" key="1">
    <source>
        <dbReference type="EMBL" id="KAK3752092.1"/>
    </source>
</evidence>
<accession>A0AAE0YPW8</accession>
<keyword evidence="2" id="KW-1185">Reference proteome</keyword>
<dbReference type="AlphaFoldDB" id="A0AAE0YPW8"/>
<dbReference type="EMBL" id="JAWDGP010005786">
    <property type="protein sequence ID" value="KAK3752092.1"/>
    <property type="molecule type" value="Genomic_DNA"/>
</dbReference>
<proteinExistence type="predicted"/>
<reference evidence="1" key="1">
    <citation type="journal article" date="2023" name="G3 (Bethesda)">
        <title>A reference genome for the long-term kleptoplast-retaining sea slug Elysia crispata morphotype clarki.</title>
        <authorList>
            <person name="Eastman K.E."/>
            <person name="Pendleton A.L."/>
            <person name="Shaikh M.A."/>
            <person name="Suttiyut T."/>
            <person name="Ogas R."/>
            <person name="Tomko P."/>
            <person name="Gavelis G."/>
            <person name="Widhalm J.R."/>
            <person name="Wisecaver J.H."/>
        </authorList>
    </citation>
    <scope>NUCLEOTIDE SEQUENCE</scope>
    <source>
        <strain evidence="1">ECLA1</strain>
    </source>
</reference>
<protein>
    <submittedName>
        <fullName evidence="1">Uncharacterized protein</fullName>
    </submittedName>
</protein>
<dbReference type="Proteomes" id="UP001283361">
    <property type="component" value="Unassembled WGS sequence"/>
</dbReference>
<sequence length="79" mass="8510">MFDLTTVTVVPTVASIQGNQYNNSAIMTPDSSRVAISQGLALYSAGGIHHNLLHPRPLQCDLELVFGHLAVTTTLDTFQ</sequence>
<name>A0AAE0YPW8_9GAST</name>
<comment type="caution">
    <text evidence="1">The sequence shown here is derived from an EMBL/GenBank/DDBJ whole genome shotgun (WGS) entry which is preliminary data.</text>
</comment>
<organism evidence="1 2">
    <name type="scientific">Elysia crispata</name>
    <name type="common">lettuce slug</name>
    <dbReference type="NCBI Taxonomy" id="231223"/>
    <lineage>
        <taxon>Eukaryota</taxon>
        <taxon>Metazoa</taxon>
        <taxon>Spiralia</taxon>
        <taxon>Lophotrochozoa</taxon>
        <taxon>Mollusca</taxon>
        <taxon>Gastropoda</taxon>
        <taxon>Heterobranchia</taxon>
        <taxon>Euthyneura</taxon>
        <taxon>Panpulmonata</taxon>
        <taxon>Sacoglossa</taxon>
        <taxon>Placobranchoidea</taxon>
        <taxon>Plakobranchidae</taxon>
        <taxon>Elysia</taxon>
    </lineage>
</organism>
<evidence type="ECO:0000313" key="2">
    <source>
        <dbReference type="Proteomes" id="UP001283361"/>
    </source>
</evidence>